<comment type="subcellular location">
    <subcellularLocation>
        <location evidence="1">Membrane</location>
    </subcellularLocation>
</comment>
<evidence type="ECO:0000313" key="7">
    <source>
        <dbReference type="EMBL" id="KAK3753475.1"/>
    </source>
</evidence>
<evidence type="ECO:0000256" key="1">
    <source>
        <dbReference type="ARBA" id="ARBA00004370"/>
    </source>
</evidence>
<evidence type="ECO:0000256" key="5">
    <source>
        <dbReference type="SAM" id="Phobius"/>
    </source>
</evidence>
<dbReference type="InterPro" id="IPR000276">
    <property type="entry name" value="GPCR_Rhodpsn"/>
</dbReference>
<protein>
    <recommendedName>
        <fullName evidence="6">G-protein coupled receptors family 1 profile domain-containing protein</fullName>
    </recommendedName>
</protein>
<feature type="domain" description="G-protein coupled receptors family 1 profile" evidence="6">
    <location>
        <begin position="1"/>
        <end position="70"/>
    </location>
</feature>
<dbReference type="Gene3D" id="1.20.1070.10">
    <property type="entry name" value="Rhodopsin 7-helix transmembrane proteins"/>
    <property type="match status" value="1"/>
</dbReference>
<name>A0AAE0YPW2_9GAST</name>
<sequence>VPEGLTSTEQLVRTGTELARLILLQALSVERYQAIAKPFSVSKVKARKRAIVVSVSVWVLVLIVSGLALR</sequence>
<gene>
    <name evidence="7" type="ORF">RRG08_056366</name>
</gene>
<dbReference type="Proteomes" id="UP001283361">
    <property type="component" value="Unassembled WGS sequence"/>
</dbReference>
<keyword evidence="2 5" id="KW-0812">Transmembrane</keyword>
<accession>A0AAE0YPW2</accession>
<dbReference type="GO" id="GO:0016020">
    <property type="term" value="C:membrane"/>
    <property type="evidence" value="ECO:0007669"/>
    <property type="project" value="UniProtKB-SubCell"/>
</dbReference>
<dbReference type="AlphaFoldDB" id="A0AAE0YPW2"/>
<dbReference type="InterPro" id="IPR017452">
    <property type="entry name" value="GPCR_Rhodpsn_7TM"/>
</dbReference>
<dbReference type="PROSITE" id="PS50262">
    <property type="entry name" value="G_PROTEIN_RECEP_F1_2"/>
    <property type="match status" value="1"/>
</dbReference>
<keyword evidence="4 5" id="KW-0472">Membrane</keyword>
<evidence type="ECO:0000256" key="3">
    <source>
        <dbReference type="ARBA" id="ARBA00022989"/>
    </source>
</evidence>
<organism evidence="7 8">
    <name type="scientific">Elysia crispata</name>
    <name type="common">lettuce slug</name>
    <dbReference type="NCBI Taxonomy" id="231223"/>
    <lineage>
        <taxon>Eukaryota</taxon>
        <taxon>Metazoa</taxon>
        <taxon>Spiralia</taxon>
        <taxon>Lophotrochozoa</taxon>
        <taxon>Mollusca</taxon>
        <taxon>Gastropoda</taxon>
        <taxon>Heterobranchia</taxon>
        <taxon>Euthyneura</taxon>
        <taxon>Panpulmonata</taxon>
        <taxon>Sacoglossa</taxon>
        <taxon>Placobranchoidea</taxon>
        <taxon>Plakobranchidae</taxon>
        <taxon>Elysia</taxon>
    </lineage>
</organism>
<feature type="non-terminal residue" evidence="7">
    <location>
        <position position="1"/>
    </location>
</feature>
<dbReference type="GO" id="GO:0004930">
    <property type="term" value="F:G protein-coupled receptor activity"/>
    <property type="evidence" value="ECO:0007669"/>
    <property type="project" value="InterPro"/>
</dbReference>
<reference evidence="7" key="1">
    <citation type="journal article" date="2023" name="G3 (Bethesda)">
        <title>A reference genome for the long-term kleptoplast-retaining sea slug Elysia crispata morphotype clarki.</title>
        <authorList>
            <person name="Eastman K.E."/>
            <person name="Pendleton A.L."/>
            <person name="Shaikh M.A."/>
            <person name="Suttiyut T."/>
            <person name="Ogas R."/>
            <person name="Tomko P."/>
            <person name="Gavelis G."/>
            <person name="Widhalm J.R."/>
            <person name="Wisecaver J.H."/>
        </authorList>
    </citation>
    <scope>NUCLEOTIDE SEQUENCE</scope>
    <source>
        <strain evidence="7">ECLA1</strain>
    </source>
</reference>
<evidence type="ECO:0000313" key="8">
    <source>
        <dbReference type="Proteomes" id="UP001283361"/>
    </source>
</evidence>
<dbReference type="Pfam" id="PF00001">
    <property type="entry name" value="7tm_1"/>
    <property type="match status" value="1"/>
</dbReference>
<evidence type="ECO:0000256" key="2">
    <source>
        <dbReference type="ARBA" id="ARBA00022692"/>
    </source>
</evidence>
<proteinExistence type="predicted"/>
<evidence type="ECO:0000256" key="4">
    <source>
        <dbReference type="ARBA" id="ARBA00023136"/>
    </source>
</evidence>
<keyword evidence="8" id="KW-1185">Reference proteome</keyword>
<dbReference type="SUPFAM" id="SSF81321">
    <property type="entry name" value="Family A G protein-coupled receptor-like"/>
    <property type="match status" value="1"/>
</dbReference>
<comment type="caution">
    <text evidence="7">The sequence shown here is derived from an EMBL/GenBank/DDBJ whole genome shotgun (WGS) entry which is preliminary data.</text>
</comment>
<dbReference type="EMBL" id="JAWDGP010005712">
    <property type="protein sequence ID" value="KAK3753475.1"/>
    <property type="molecule type" value="Genomic_DNA"/>
</dbReference>
<evidence type="ECO:0000259" key="6">
    <source>
        <dbReference type="PROSITE" id="PS50262"/>
    </source>
</evidence>
<keyword evidence="3 5" id="KW-1133">Transmembrane helix</keyword>
<feature type="transmembrane region" description="Helical" evidence="5">
    <location>
        <begin position="50"/>
        <end position="69"/>
    </location>
</feature>